<dbReference type="AlphaFoldDB" id="A0A521FJY1"/>
<sequence>MIPVLNFCLLLLQGKSIIEKMLFCNFNYKISVRSRKNYILAVCIIFLNVIILLVNIYIIRNGFSPFEGGLNFSILLMISNIFIIPAAATFFLNLSDKFIMLLLNILGISIAVLGTFLAFMMITIQC</sequence>
<dbReference type="EMBL" id="FXTC01000017">
    <property type="protein sequence ID" value="SMO96527.1"/>
    <property type="molecule type" value="Genomic_DNA"/>
</dbReference>
<feature type="transmembrane region" description="Helical" evidence="1">
    <location>
        <begin position="98"/>
        <end position="122"/>
    </location>
</feature>
<gene>
    <name evidence="2" type="ORF">SAMN06265171_1174</name>
</gene>
<organism evidence="2 3">
    <name type="scientific">Chryseobacterium rhizoplanae</name>
    <dbReference type="NCBI Taxonomy" id="1609531"/>
    <lineage>
        <taxon>Bacteria</taxon>
        <taxon>Pseudomonadati</taxon>
        <taxon>Bacteroidota</taxon>
        <taxon>Flavobacteriia</taxon>
        <taxon>Flavobacteriales</taxon>
        <taxon>Weeksellaceae</taxon>
        <taxon>Chryseobacterium group</taxon>
        <taxon>Chryseobacterium</taxon>
    </lineage>
</organism>
<reference evidence="2 3" key="1">
    <citation type="submission" date="2017-05" db="EMBL/GenBank/DDBJ databases">
        <authorList>
            <person name="Varghese N."/>
            <person name="Submissions S."/>
        </authorList>
    </citation>
    <scope>NUCLEOTIDE SEQUENCE [LARGE SCALE GENOMIC DNA]</scope>
    <source>
        <strain evidence="2 3">DSM 29371</strain>
    </source>
</reference>
<keyword evidence="1" id="KW-0472">Membrane</keyword>
<evidence type="ECO:0000313" key="2">
    <source>
        <dbReference type="EMBL" id="SMO96527.1"/>
    </source>
</evidence>
<protein>
    <submittedName>
        <fullName evidence="2">Uncharacterized protein</fullName>
    </submittedName>
</protein>
<keyword evidence="3" id="KW-1185">Reference proteome</keyword>
<evidence type="ECO:0000256" key="1">
    <source>
        <dbReference type="SAM" id="Phobius"/>
    </source>
</evidence>
<accession>A0A521FJY1</accession>
<keyword evidence="1" id="KW-0812">Transmembrane</keyword>
<dbReference type="Proteomes" id="UP000316916">
    <property type="component" value="Unassembled WGS sequence"/>
</dbReference>
<feature type="transmembrane region" description="Helical" evidence="1">
    <location>
        <begin position="38"/>
        <end position="58"/>
    </location>
</feature>
<evidence type="ECO:0000313" key="3">
    <source>
        <dbReference type="Proteomes" id="UP000316916"/>
    </source>
</evidence>
<proteinExistence type="predicted"/>
<keyword evidence="1" id="KW-1133">Transmembrane helix</keyword>
<name>A0A521FJY1_9FLAO</name>
<feature type="transmembrane region" description="Helical" evidence="1">
    <location>
        <begin position="70"/>
        <end position="92"/>
    </location>
</feature>